<dbReference type="InterPro" id="IPR016032">
    <property type="entry name" value="Sig_transdc_resp-reg_C-effctor"/>
</dbReference>
<dbReference type="EMBL" id="BSFP01000147">
    <property type="protein sequence ID" value="GLL08435.1"/>
    <property type="molecule type" value="Genomic_DNA"/>
</dbReference>
<dbReference type="InterPro" id="IPR000792">
    <property type="entry name" value="Tscrpt_reg_LuxR_C"/>
</dbReference>
<keyword evidence="3" id="KW-1185">Reference proteome</keyword>
<reference evidence="2" key="2">
    <citation type="submission" date="2023-01" db="EMBL/GenBank/DDBJ databases">
        <authorList>
            <person name="Sun Q."/>
            <person name="Evtushenko L."/>
        </authorList>
    </citation>
    <scope>NUCLEOTIDE SEQUENCE</scope>
    <source>
        <strain evidence="2">VKM Ac-1321</strain>
    </source>
</reference>
<dbReference type="RefSeq" id="WP_261965673.1">
    <property type="nucleotide sequence ID" value="NZ_BAAAXA010000001.1"/>
</dbReference>
<dbReference type="AlphaFoldDB" id="A0A9W6KXW7"/>
<sequence>MRDGPFIAWWAHVLTRGPPMTGDPALAPRYVVASGADATAVLRRLARAGWTTREGFALTDQAWDVTDARLALYGRIADSDTAELALYAAARGAGIVAISDTAADIGRALLADLARIGPVTTDPDADLGTEPADDAGGPVLAPEQRALLERLAGGETIAAAAAAEFLSLRTANRRIAEAREVLGVRTTREAVLAYLRMRREGA</sequence>
<accession>A0A9W6KXW7</accession>
<dbReference type="InterPro" id="IPR036388">
    <property type="entry name" value="WH-like_DNA-bd_sf"/>
</dbReference>
<proteinExistence type="predicted"/>
<dbReference type="Proteomes" id="UP001143480">
    <property type="component" value="Unassembled WGS sequence"/>
</dbReference>
<organism evidence="2 3">
    <name type="scientific">Dactylosporangium matsuzakiense</name>
    <dbReference type="NCBI Taxonomy" id="53360"/>
    <lineage>
        <taxon>Bacteria</taxon>
        <taxon>Bacillati</taxon>
        <taxon>Actinomycetota</taxon>
        <taxon>Actinomycetes</taxon>
        <taxon>Micromonosporales</taxon>
        <taxon>Micromonosporaceae</taxon>
        <taxon>Dactylosporangium</taxon>
    </lineage>
</organism>
<evidence type="ECO:0000313" key="2">
    <source>
        <dbReference type="EMBL" id="GLL08435.1"/>
    </source>
</evidence>
<gene>
    <name evidence="2" type="ORF">GCM10017581_101970</name>
</gene>
<dbReference type="GO" id="GO:0006355">
    <property type="term" value="P:regulation of DNA-templated transcription"/>
    <property type="evidence" value="ECO:0007669"/>
    <property type="project" value="InterPro"/>
</dbReference>
<evidence type="ECO:0000259" key="1">
    <source>
        <dbReference type="SMART" id="SM00421"/>
    </source>
</evidence>
<dbReference type="Gene3D" id="1.10.10.10">
    <property type="entry name" value="Winged helix-like DNA-binding domain superfamily/Winged helix DNA-binding domain"/>
    <property type="match status" value="1"/>
</dbReference>
<name>A0A9W6KXW7_9ACTN</name>
<reference evidence="2" key="1">
    <citation type="journal article" date="2014" name="Int. J. Syst. Evol. Microbiol.">
        <title>Complete genome sequence of Corynebacterium casei LMG S-19264T (=DSM 44701T), isolated from a smear-ripened cheese.</title>
        <authorList>
            <consortium name="US DOE Joint Genome Institute (JGI-PGF)"/>
            <person name="Walter F."/>
            <person name="Albersmeier A."/>
            <person name="Kalinowski J."/>
            <person name="Ruckert C."/>
        </authorList>
    </citation>
    <scope>NUCLEOTIDE SEQUENCE</scope>
    <source>
        <strain evidence="2">VKM Ac-1321</strain>
    </source>
</reference>
<protein>
    <recommendedName>
        <fullName evidence="1">HTH luxR-type domain-containing protein</fullName>
    </recommendedName>
</protein>
<evidence type="ECO:0000313" key="3">
    <source>
        <dbReference type="Proteomes" id="UP001143480"/>
    </source>
</evidence>
<dbReference type="SUPFAM" id="SSF46894">
    <property type="entry name" value="C-terminal effector domain of the bipartite response regulators"/>
    <property type="match status" value="1"/>
</dbReference>
<dbReference type="GO" id="GO:0003677">
    <property type="term" value="F:DNA binding"/>
    <property type="evidence" value="ECO:0007669"/>
    <property type="project" value="InterPro"/>
</dbReference>
<dbReference type="SMART" id="SM00421">
    <property type="entry name" value="HTH_LUXR"/>
    <property type="match status" value="1"/>
</dbReference>
<feature type="domain" description="HTH luxR-type" evidence="1">
    <location>
        <begin position="137"/>
        <end position="194"/>
    </location>
</feature>
<comment type="caution">
    <text evidence="2">The sequence shown here is derived from an EMBL/GenBank/DDBJ whole genome shotgun (WGS) entry which is preliminary data.</text>
</comment>